<keyword evidence="5" id="KW-0325">Glycoprotein</keyword>
<keyword evidence="2" id="KW-0328">Glycosyltransferase</keyword>
<evidence type="ECO:0000256" key="3">
    <source>
        <dbReference type="ARBA" id="ARBA00022679"/>
    </source>
</evidence>
<dbReference type="AlphaFoldDB" id="A0A6V7QE40"/>
<evidence type="ECO:0000313" key="7">
    <source>
        <dbReference type="EMBL" id="CAD1841403.1"/>
    </source>
</evidence>
<dbReference type="InterPro" id="IPR003406">
    <property type="entry name" value="Glyco_trans_14"/>
</dbReference>
<sequence length="505" mass="57182">MSTMSKKKPSPLRRGFHAMCGAVRCVRDLFVCGAAGAIGGYPGCALAPVTCDFTGAYKASRTHVDGVRELPSAALLSSSLLTQKPRVSAPSTVRGAAVVGRIDEDVECEFGDELPVGSNLLLPRGFGHGEWNGTVPKDSISSFSSQNPKILISLVVLSVGLLILSFYMTRYFYLQPITVLRSSSSFNPWFGEQSDLSRWITPPSTLMHTMSDEELFWRASFVPEIKQCPYKRVPKVAFMFLTRGPLPLHPLWEKFFEGHKGRYSIYVHSLPDYHPDFPPNSVFYRRQIPSQVVMWGDRSICDAERRLLANALLDLSNERFVLLSESCIPIYGFSIIYQYLVKSRYSFVGSFDDPRPFGRGRYRPNMAPEVNITQWRKGPQWFEVDRKLAIDIIKDTKYYAKFKEFCKPPCYMDEHYIPTMFTVESPDLIANRSVTWVDWSRGGSHPATFGKGDINEAFLKRITEEQKCLHNNQPSSICFLFARKFSPSTLEPLLQFAPSLFGLDQ</sequence>
<evidence type="ECO:0000256" key="1">
    <source>
        <dbReference type="ARBA" id="ARBA00004606"/>
    </source>
</evidence>
<feature type="transmembrane region" description="Helical" evidence="6">
    <location>
        <begin position="150"/>
        <end position="173"/>
    </location>
</feature>
<keyword evidence="3" id="KW-0808">Transferase</keyword>
<dbReference type="PANTHER" id="PTHR31042:SF8">
    <property type="entry name" value="CORE-2_I-BRANCHING BETA-1,6-N-ACETYLGLUCOSAMINYLTRANSFERASE FAMILY PROTEIN"/>
    <property type="match status" value="1"/>
</dbReference>
<evidence type="ECO:0000256" key="2">
    <source>
        <dbReference type="ARBA" id="ARBA00022676"/>
    </source>
</evidence>
<dbReference type="PANTHER" id="PTHR31042">
    <property type="entry name" value="CORE-2/I-BRANCHING BETA-1,6-N-ACETYLGLUCOSAMINYLTRANSFERASE FAMILY PROTEIN-RELATED"/>
    <property type="match status" value="1"/>
</dbReference>
<keyword evidence="6" id="KW-0812">Transmembrane</keyword>
<name>A0A6V7QE40_ANACO</name>
<dbReference type="InterPro" id="IPR044174">
    <property type="entry name" value="BC10-like"/>
</dbReference>
<evidence type="ECO:0008006" key="8">
    <source>
        <dbReference type="Google" id="ProtNLM"/>
    </source>
</evidence>
<proteinExistence type="predicted"/>
<keyword evidence="6" id="KW-1133">Transmembrane helix</keyword>
<dbReference type="GO" id="GO:0016020">
    <property type="term" value="C:membrane"/>
    <property type="evidence" value="ECO:0007669"/>
    <property type="project" value="UniProtKB-SubCell"/>
</dbReference>
<reference evidence="7" key="1">
    <citation type="submission" date="2020-07" db="EMBL/GenBank/DDBJ databases">
        <authorList>
            <person name="Lin J."/>
        </authorList>
    </citation>
    <scope>NUCLEOTIDE SEQUENCE</scope>
</reference>
<gene>
    <name evidence="7" type="ORF">CB5_LOCUS24614</name>
</gene>
<accession>A0A6V7QE40</accession>
<evidence type="ECO:0000256" key="5">
    <source>
        <dbReference type="ARBA" id="ARBA00023180"/>
    </source>
</evidence>
<dbReference type="EMBL" id="LR862135">
    <property type="protein sequence ID" value="CAD1841403.1"/>
    <property type="molecule type" value="Genomic_DNA"/>
</dbReference>
<dbReference type="GO" id="GO:0016757">
    <property type="term" value="F:glycosyltransferase activity"/>
    <property type="evidence" value="ECO:0007669"/>
    <property type="project" value="UniProtKB-KW"/>
</dbReference>
<comment type="subcellular location">
    <subcellularLocation>
        <location evidence="1">Membrane</location>
        <topology evidence="1">Single-pass type II membrane protein</topology>
    </subcellularLocation>
</comment>
<protein>
    <recommendedName>
        <fullName evidence="8">Glycosyltransferase BC10</fullName>
    </recommendedName>
</protein>
<evidence type="ECO:0000256" key="6">
    <source>
        <dbReference type="SAM" id="Phobius"/>
    </source>
</evidence>
<keyword evidence="4 6" id="KW-0472">Membrane</keyword>
<evidence type="ECO:0000256" key="4">
    <source>
        <dbReference type="ARBA" id="ARBA00023136"/>
    </source>
</evidence>
<dbReference type="Pfam" id="PF02485">
    <property type="entry name" value="Branch"/>
    <property type="match status" value="1"/>
</dbReference>
<organism evidence="7">
    <name type="scientific">Ananas comosus var. bracteatus</name>
    <name type="common">red pineapple</name>
    <dbReference type="NCBI Taxonomy" id="296719"/>
    <lineage>
        <taxon>Eukaryota</taxon>
        <taxon>Viridiplantae</taxon>
        <taxon>Streptophyta</taxon>
        <taxon>Embryophyta</taxon>
        <taxon>Tracheophyta</taxon>
        <taxon>Spermatophyta</taxon>
        <taxon>Magnoliopsida</taxon>
        <taxon>Liliopsida</taxon>
        <taxon>Poales</taxon>
        <taxon>Bromeliaceae</taxon>
        <taxon>Bromelioideae</taxon>
        <taxon>Ananas</taxon>
    </lineage>
</organism>